<protein>
    <submittedName>
        <fullName evidence="4">Polysaccharide biosynthesis protein</fullName>
    </submittedName>
</protein>
<dbReference type="SUPFAM" id="SSF51735">
    <property type="entry name" value="NAD(P)-binding Rossmann-fold domains"/>
    <property type="match status" value="1"/>
</dbReference>
<keyword evidence="2" id="KW-0812">Transmembrane</keyword>
<dbReference type="InterPro" id="IPR029063">
    <property type="entry name" value="SAM-dependent_MTases_sf"/>
</dbReference>
<evidence type="ECO:0000256" key="2">
    <source>
        <dbReference type="SAM" id="Phobius"/>
    </source>
</evidence>
<dbReference type="InterPro" id="IPR003869">
    <property type="entry name" value="Polysac_CapD-like"/>
</dbReference>
<feature type="domain" description="Polysaccharide biosynthesis protein CapD-like" evidence="3">
    <location>
        <begin position="289"/>
        <end position="571"/>
    </location>
</feature>
<feature type="transmembrane region" description="Helical" evidence="2">
    <location>
        <begin position="12"/>
        <end position="33"/>
    </location>
</feature>
<dbReference type="PANTHER" id="PTHR43318:SF1">
    <property type="entry name" value="POLYSACCHARIDE BIOSYNTHESIS PROTEIN EPSC-RELATED"/>
    <property type="match status" value="1"/>
</dbReference>
<evidence type="ECO:0000313" key="4">
    <source>
        <dbReference type="EMBL" id="MCY9692548.1"/>
    </source>
</evidence>
<feature type="transmembrane region" description="Helical" evidence="2">
    <location>
        <begin position="84"/>
        <end position="104"/>
    </location>
</feature>
<dbReference type="EMBL" id="JAMDMX010000016">
    <property type="protein sequence ID" value="MCY9692548.1"/>
    <property type="molecule type" value="Genomic_DNA"/>
</dbReference>
<organism evidence="4 5">
    <name type="scientific">Paenibacillus alginolyticus</name>
    <dbReference type="NCBI Taxonomy" id="59839"/>
    <lineage>
        <taxon>Bacteria</taxon>
        <taxon>Bacillati</taxon>
        <taxon>Bacillota</taxon>
        <taxon>Bacilli</taxon>
        <taxon>Bacillales</taxon>
        <taxon>Paenibacillaceae</taxon>
        <taxon>Paenibacillus</taxon>
    </lineage>
</organism>
<comment type="similarity">
    <text evidence="1">Belongs to the polysaccharide synthase family.</text>
</comment>
<feature type="transmembrane region" description="Helical" evidence="2">
    <location>
        <begin position="110"/>
        <end position="132"/>
    </location>
</feature>
<dbReference type="Gene3D" id="3.40.50.720">
    <property type="entry name" value="NAD(P)-binding Rossmann-like Domain"/>
    <property type="match status" value="2"/>
</dbReference>
<dbReference type="SUPFAM" id="SSF53335">
    <property type="entry name" value="S-adenosyl-L-methionine-dependent methyltransferases"/>
    <property type="match status" value="1"/>
</dbReference>
<dbReference type="Proteomes" id="UP001527099">
    <property type="component" value="Unassembled WGS sequence"/>
</dbReference>
<evidence type="ECO:0000259" key="3">
    <source>
        <dbReference type="Pfam" id="PF02719"/>
    </source>
</evidence>
<evidence type="ECO:0000256" key="1">
    <source>
        <dbReference type="ARBA" id="ARBA00007430"/>
    </source>
</evidence>
<proteinExistence type="inferred from homology"/>
<dbReference type="CDD" id="cd05237">
    <property type="entry name" value="UDP_invert_4-6DH_SDR_e"/>
    <property type="match status" value="1"/>
</dbReference>
<accession>A0ABT4G8Q0</accession>
<keyword evidence="5" id="KW-1185">Reference proteome</keyword>
<dbReference type="InterPro" id="IPR036291">
    <property type="entry name" value="NAD(P)-bd_dom_sf"/>
</dbReference>
<dbReference type="PANTHER" id="PTHR43318">
    <property type="entry name" value="UDP-N-ACETYLGLUCOSAMINE 4,6-DEHYDRATASE"/>
    <property type="match status" value="1"/>
</dbReference>
<keyword evidence="2" id="KW-1133">Transmembrane helix</keyword>
<gene>
    <name evidence="4" type="ORF">M5X19_06485</name>
</gene>
<dbReference type="Pfam" id="PF02719">
    <property type="entry name" value="Polysacc_synt_2"/>
    <property type="match status" value="1"/>
</dbReference>
<dbReference type="InterPro" id="IPR051203">
    <property type="entry name" value="Polysaccharide_Synthase-Rel"/>
</dbReference>
<dbReference type="Pfam" id="PF13727">
    <property type="entry name" value="CoA_binding_3"/>
    <property type="match status" value="1"/>
</dbReference>
<comment type="caution">
    <text evidence="4">The sequence shown here is derived from an EMBL/GenBank/DDBJ whole genome shotgun (WGS) entry which is preliminary data.</text>
</comment>
<evidence type="ECO:0000313" key="5">
    <source>
        <dbReference type="Proteomes" id="UP001527099"/>
    </source>
</evidence>
<keyword evidence="2" id="KW-0472">Membrane</keyword>
<feature type="transmembrane region" description="Helical" evidence="2">
    <location>
        <begin position="45"/>
        <end position="63"/>
    </location>
</feature>
<reference evidence="4 5" key="1">
    <citation type="submission" date="2022-05" db="EMBL/GenBank/DDBJ databases">
        <title>Genome Sequencing of Bee-Associated Microbes.</title>
        <authorList>
            <person name="Dunlap C."/>
        </authorList>
    </citation>
    <scope>NUCLEOTIDE SEQUENCE [LARGE SCALE GENOMIC DNA]</scope>
    <source>
        <strain evidence="4 5">NRRL B-14421</strain>
    </source>
</reference>
<name>A0ABT4G8Q0_9BACL</name>
<sequence length="650" mass="73477">MKILTQKQRILILLSIDSLIVIFAVFFSFLLRFDFNIDKSYKNTMVYMMILQTVITLFSLHFYKIYKRLWQHASVRDILSIIKATMLASSVFFIVHFFLVHYFFRELIIPRSVFILVGIITVLTISGTRLAWRLLYDGYKKIQPHQKRILIIGAGKTGTTVVKELKHSDDSDYYPIAFIDDDLNKRNLEILGVPVVGNRLDIPTVVSKYEIHEIIIAIPSASKIEIADIISICKMTGKKTRMIPNIQDVINGKLSVSMIRNVSVEDLLGRDPVQANLYEVSEYLKNRVILVTGAGGSIGSELCRQVAGYDPEKLILLGHGENSIYEIEMELKRAFPHLQIEPVIADIQDKQRMRSVFFEFAPEVVFHAAAHKHVPLMEKNPIEAVKNNIFGTKNVAECAHEFQVKRFVMISTDKAVNSTNVMGATKRTAEMIIQQMNKISETQFAAVRFGNVLGSRGSVIPLFKKQIEQGGPVTITHSEMTRYFMTIPEAVQLVIQTGSVANGGEIFILDMGKPMKIADLARDLIKLSGLEPGKDIDIVYTGIRPGEKLYEELLTDEEGTTTTKHNRIYIGRPSNIAQENFDFLLKRLEMVINPKDGVFNNSYVRKILKQIVPTYQLFENAQDIETMEKAAKEAVKASLEIVATVDGKGH</sequence>